<dbReference type="InterPro" id="IPR012854">
    <property type="entry name" value="Cu_amine_oxidase-like_N"/>
</dbReference>
<keyword evidence="3" id="KW-1185">Reference proteome</keyword>
<dbReference type="Proteomes" id="UP000061660">
    <property type="component" value="Chromosome"/>
</dbReference>
<evidence type="ECO:0000259" key="1">
    <source>
        <dbReference type="Pfam" id="PF07833"/>
    </source>
</evidence>
<evidence type="ECO:0000313" key="2">
    <source>
        <dbReference type="EMBL" id="ALS22851.1"/>
    </source>
</evidence>
<reference evidence="3" key="1">
    <citation type="submission" date="2015-12" db="EMBL/GenBank/DDBJ databases">
        <title>Complete genome sequences of two moderately thermophilic Paenibacillus species.</title>
        <authorList>
            <person name="Butler R.III."/>
            <person name="Wang J."/>
            <person name="Stark B.C."/>
            <person name="Pombert J.-F."/>
        </authorList>
    </citation>
    <scope>NUCLEOTIDE SEQUENCE [LARGE SCALE GENOMIC DNA]</scope>
    <source>
        <strain evidence="3">32O-Y</strain>
    </source>
</reference>
<evidence type="ECO:0000313" key="3">
    <source>
        <dbReference type="Proteomes" id="UP000061660"/>
    </source>
</evidence>
<accession>A0A0U2VHB0</accession>
<dbReference type="EMBL" id="CP013652">
    <property type="protein sequence ID" value="ALS22851.1"/>
    <property type="molecule type" value="Genomic_DNA"/>
</dbReference>
<dbReference type="Pfam" id="PF07833">
    <property type="entry name" value="Cu_amine_oxidN1"/>
    <property type="match status" value="1"/>
</dbReference>
<dbReference type="InterPro" id="IPR036582">
    <property type="entry name" value="Mao_N_sf"/>
</dbReference>
<dbReference type="PATRIC" id="fig|162209.4.peg.2635"/>
<dbReference type="AlphaFoldDB" id="A0A0U2VHB0"/>
<reference evidence="2 3" key="2">
    <citation type="journal article" date="2016" name="Genome Announc.">
        <title>Complete Genome Sequences of Two Interactive Moderate Thermophiles, Paenibacillus napthalenovorans 32O-Y and Paenibacillus sp. 32O-W.</title>
        <authorList>
            <person name="Butler R.R.III."/>
            <person name="Wang J."/>
            <person name="Stark B.C."/>
            <person name="Pombert J.F."/>
        </authorList>
    </citation>
    <scope>NUCLEOTIDE SEQUENCE [LARGE SCALE GENOMIC DNA]</scope>
    <source>
        <strain evidence="2 3">32O-Y</strain>
    </source>
</reference>
<gene>
    <name evidence="2" type="ORF">IJ22_24780</name>
</gene>
<dbReference type="KEGG" id="pnp:IJ22_24780"/>
<name>A0A0U2VHB0_9BACL</name>
<dbReference type="Gene3D" id="3.30.457.10">
    <property type="entry name" value="Copper amine oxidase-like, N-terminal domain"/>
    <property type="match status" value="1"/>
</dbReference>
<proteinExistence type="predicted"/>
<sequence length="423" mass="48086" precursor="true">MKKFIRVIVKVLLAGSLVVSVSPTINVSQVYAASYDNSFVQAVESRYNQLEAKYSDLYASDKKKATATYDAFYEQIHNEQRILNDLVEKDLDELAKLLDRDYTELSDKYGGSGYRDALNAYQREINPNYTSGALWKYATAINENYLSSTHWHFANQINENYRSSLMWNYHNENNPNYSGSTMWDYSNEMNPNYTSSTMRKLRNESNINYSGGTMREYRVGQISRAEAEKRIDKVLTDGEKELQEIRDAAVASLDKTQKDTVLKLTALRDTTVEKLLLQRTSSLEEIMSLRKRHFGGELEVKPLIISFDKIKVIIDGELQKFEQPPVNKDGSVLVPMRAIFERLGAVISWNDTERSVTATKGSVTVYLRIGSTQPTVNGIAKPLEVPAQLVNSYTMVPVRFISESLGAEVSWDQASQTVYIKTQ</sequence>
<dbReference type="RefSeq" id="WP_062408973.1">
    <property type="nucleotide sequence ID" value="NZ_CP013652.1"/>
</dbReference>
<dbReference type="SUPFAM" id="SSF55383">
    <property type="entry name" value="Copper amine oxidase, domain N"/>
    <property type="match status" value="1"/>
</dbReference>
<protein>
    <submittedName>
        <fullName evidence="2">Copper amine oxidase</fullName>
    </submittedName>
</protein>
<organism evidence="2 3">
    <name type="scientific">Paenibacillus naphthalenovorans</name>
    <dbReference type="NCBI Taxonomy" id="162209"/>
    <lineage>
        <taxon>Bacteria</taxon>
        <taxon>Bacillati</taxon>
        <taxon>Bacillota</taxon>
        <taxon>Bacilli</taxon>
        <taxon>Bacillales</taxon>
        <taxon>Paenibacillaceae</taxon>
        <taxon>Paenibacillus</taxon>
    </lineage>
</organism>
<dbReference type="OrthoDB" id="2665331at2"/>
<feature type="domain" description="Copper amine oxidase-like N-terminal" evidence="1">
    <location>
        <begin position="314"/>
        <end position="420"/>
    </location>
</feature>
<dbReference type="STRING" id="162209.IJ22_24780"/>